<comment type="caution">
    <text evidence="8">The sequence shown here is derived from an EMBL/GenBank/DDBJ whole genome shotgun (WGS) entry which is preliminary data.</text>
</comment>
<evidence type="ECO:0000256" key="3">
    <source>
        <dbReference type="ARBA" id="ARBA00022989"/>
    </source>
</evidence>
<keyword evidence="1 7" id="KW-1003">Cell membrane</keyword>
<evidence type="ECO:0000256" key="2">
    <source>
        <dbReference type="ARBA" id="ARBA00022692"/>
    </source>
</evidence>
<comment type="function">
    <text evidence="7">Functions as a peptidoglycan terminase that cleaves nascent peptidoglycan strands endolytically to terminate their elongation.</text>
</comment>
<dbReference type="InterPro" id="IPR003770">
    <property type="entry name" value="MLTG-like"/>
</dbReference>
<accession>A0A2M6WWV0</accession>
<protein>
    <recommendedName>
        <fullName evidence="7">Endolytic murein transglycosylase</fullName>
        <ecNumber evidence="7">4.2.2.29</ecNumber>
    </recommendedName>
    <alternativeName>
        <fullName evidence="7">Peptidoglycan lytic transglycosylase</fullName>
    </alternativeName>
    <alternativeName>
        <fullName evidence="7">Peptidoglycan polymerization terminase</fullName>
    </alternativeName>
</protein>
<comment type="catalytic activity">
    <reaction evidence="7">
        <text>a peptidoglycan chain = a peptidoglycan chain with N-acetyl-1,6-anhydromuramyl-[peptide] at the reducing end + a peptidoglycan chain with N-acetylglucosamine at the non-reducing end.</text>
        <dbReference type="EC" id="4.2.2.29"/>
    </reaction>
</comment>
<evidence type="ECO:0000256" key="4">
    <source>
        <dbReference type="ARBA" id="ARBA00023136"/>
    </source>
</evidence>
<evidence type="ECO:0000256" key="5">
    <source>
        <dbReference type="ARBA" id="ARBA00023239"/>
    </source>
</evidence>
<dbReference type="AlphaFoldDB" id="A0A2M6WWV0"/>
<keyword evidence="5 7" id="KW-0456">Lyase</keyword>
<feature type="transmembrane region" description="Helical" evidence="7">
    <location>
        <begin position="40"/>
        <end position="61"/>
    </location>
</feature>
<organism evidence="8 9">
    <name type="scientific">Candidatus Berkelbacteria bacterium CG10_big_fil_rev_8_21_14_0_10_41_12</name>
    <dbReference type="NCBI Taxonomy" id="1974513"/>
    <lineage>
        <taxon>Bacteria</taxon>
        <taxon>Candidatus Berkelbacteria</taxon>
    </lineage>
</organism>
<dbReference type="Proteomes" id="UP000228596">
    <property type="component" value="Unassembled WGS sequence"/>
</dbReference>
<feature type="site" description="Important for catalytic activity" evidence="7">
    <location>
        <position position="229"/>
    </location>
</feature>
<evidence type="ECO:0000256" key="1">
    <source>
        <dbReference type="ARBA" id="ARBA00022475"/>
    </source>
</evidence>
<dbReference type="EMBL" id="PEZV01000025">
    <property type="protein sequence ID" value="PIT97273.1"/>
    <property type="molecule type" value="Genomic_DNA"/>
</dbReference>
<proteinExistence type="inferred from homology"/>
<keyword evidence="3 7" id="KW-1133">Transmembrane helix</keyword>
<name>A0A2M6WWV0_9BACT</name>
<dbReference type="Pfam" id="PF02618">
    <property type="entry name" value="YceG"/>
    <property type="match status" value="1"/>
</dbReference>
<evidence type="ECO:0000313" key="9">
    <source>
        <dbReference type="Proteomes" id="UP000228596"/>
    </source>
</evidence>
<evidence type="ECO:0000256" key="6">
    <source>
        <dbReference type="ARBA" id="ARBA00023316"/>
    </source>
</evidence>
<dbReference type="EC" id="4.2.2.29" evidence="7"/>
<gene>
    <name evidence="7" type="primary">mltG</name>
    <name evidence="8" type="ORF">COT77_02305</name>
</gene>
<comment type="subcellular location">
    <subcellularLocation>
        <location evidence="7">Cell membrane</location>
        <topology evidence="7">Single-pass membrane protein</topology>
    </subcellularLocation>
</comment>
<dbReference type="PANTHER" id="PTHR30518">
    <property type="entry name" value="ENDOLYTIC MUREIN TRANSGLYCOSYLASE"/>
    <property type="match status" value="1"/>
</dbReference>
<dbReference type="Gene3D" id="3.30.1490.480">
    <property type="entry name" value="Endolytic murein transglycosylase"/>
    <property type="match status" value="1"/>
</dbReference>
<keyword evidence="2 7" id="KW-0812">Transmembrane</keyword>
<evidence type="ECO:0000313" key="8">
    <source>
        <dbReference type="EMBL" id="PIT97273.1"/>
    </source>
</evidence>
<dbReference type="PANTHER" id="PTHR30518:SF2">
    <property type="entry name" value="ENDOLYTIC MUREIN TRANSGLYCOSYLASE"/>
    <property type="match status" value="1"/>
</dbReference>
<dbReference type="GO" id="GO:0005886">
    <property type="term" value="C:plasma membrane"/>
    <property type="evidence" value="ECO:0007669"/>
    <property type="project" value="UniProtKB-SubCell"/>
</dbReference>
<sequence length="361" mass="41604">MKAAVKHYKEQRQVNERNLPRIRTDSDRKKTFWQYFFTNAYYQIIVGFVLVVIIFFAWVNFQSRPVSETNNGDIYIEIISGMSSGKLSQVLDKNKLIRSKIVFLAKAKLFSPGVLQAGNYKLNQTMSIDDMLKKFHSGDIDAFKITIPEGYRVLQIAKEIQQKAEIDSNLLIESAIGTEGTLFPDTYVFAHGLPLAKIIGEMKEDFQEKTSKLDLSHEDLIIASIVEREAITNEERPKIATVYKNRLRENMRLEADPTVRYAMDTQIYLKNKNVDFTFWQPVTRSDINSTISPFNTYKNKGLPPAPICNPGLKSIEATINYDKGFSDYYYFFHDAEQKIHFEKTLSEHTKDIAEYGLPNSR</sequence>
<dbReference type="NCBIfam" id="TIGR00247">
    <property type="entry name" value="endolytic transglycosylase MltG"/>
    <property type="match status" value="1"/>
</dbReference>
<dbReference type="GO" id="GO:0008932">
    <property type="term" value="F:lytic endotransglycosylase activity"/>
    <property type="evidence" value="ECO:0007669"/>
    <property type="project" value="UniProtKB-UniRule"/>
</dbReference>
<comment type="similarity">
    <text evidence="7">Belongs to the transglycosylase MltG family.</text>
</comment>
<keyword evidence="4 7" id="KW-0472">Membrane</keyword>
<keyword evidence="6 7" id="KW-0961">Cell wall biogenesis/degradation</keyword>
<evidence type="ECO:0000256" key="7">
    <source>
        <dbReference type="HAMAP-Rule" id="MF_02065"/>
    </source>
</evidence>
<dbReference type="GO" id="GO:0071555">
    <property type="term" value="P:cell wall organization"/>
    <property type="evidence" value="ECO:0007669"/>
    <property type="project" value="UniProtKB-KW"/>
</dbReference>
<dbReference type="GO" id="GO:0009252">
    <property type="term" value="P:peptidoglycan biosynthetic process"/>
    <property type="evidence" value="ECO:0007669"/>
    <property type="project" value="UniProtKB-UniRule"/>
</dbReference>
<reference evidence="9" key="1">
    <citation type="submission" date="2017-09" db="EMBL/GenBank/DDBJ databases">
        <title>Depth-based differentiation of microbial function through sediment-hosted aquifers and enrichment of novel symbionts in the deep terrestrial subsurface.</title>
        <authorList>
            <person name="Probst A.J."/>
            <person name="Ladd B."/>
            <person name="Jarett J.K."/>
            <person name="Geller-Mcgrath D.E."/>
            <person name="Sieber C.M.K."/>
            <person name="Emerson J.B."/>
            <person name="Anantharaman K."/>
            <person name="Thomas B.C."/>
            <person name="Malmstrom R."/>
            <person name="Stieglmeier M."/>
            <person name="Klingl A."/>
            <person name="Woyke T."/>
            <person name="Ryan C.M."/>
            <person name="Banfield J.F."/>
        </authorList>
    </citation>
    <scope>NUCLEOTIDE SEQUENCE [LARGE SCALE GENOMIC DNA]</scope>
</reference>
<dbReference type="HAMAP" id="MF_02065">
    <property type="entry name" value="MltG"/>
    <property type="match status" value="1"/>
</dbReference>